<dbReference type="EMBL" id="SSOC01000003">
    <property type="protein sequence ID" value="THF65562.1"/>
    <property type="molecule type" value="Genomic_DNA"/>
</dbReference>
<organism evidence="2 3">
    <name type="scientific">Pseudothauera nasutitermitis</name>
    <dbReference type="NCBI Taxonomy" id="2565930"/>
    <lineage>
        <taxon>Bacteria</taxon>
        <taxon>Pseudomonadati</taxon>
        <taxon>Pseudomonadota</taxon>
        <taxon>Betaproteobacteria</taxon>
        <taxon>Rhodocyclales</taxon>
        <taxon>Zoogloeaceae</taxon>
        <taxon>Pseudothauera</taxon>
    </lineage>
</organism>
<keyword evidence="1" id="KW-1133">Transmembrane helix</keyword>
<protein>
    <recommendedName>
        <fullName evidence="4">Transmembrane protein</fullName>
    </recommendedName>
</protein>
<comment type="caution">
    <text evidence="2">The sequence shown here is derived from an EMBL/GenBank/DDBJ whole genome shotgun (WGS) entry which is preliminary data.</text>
</comment>
<evidence type="ECO:0000313" key="2">
    <source>
        <dbReference type="EMBL" id="THF65562.1"/>
    </source>
</evidence>
<keyword evidence="1" id="KW-0812">Transmembrane</keyword>
<evidence type="ECO:0000256" key="1">
    <source>
        <dbReference type="SAM" id="Phobius"/>
    </source>
</evidence>
<name>A0A4S4B0M0_9RHOO</name>
<reference evidence="2 3" key="1">
    <citation type="submission" date="2019-04" db="EMBL/GenBank/DDBJ databases">
        <title>Azoarcus nasutitermitis sp. nov. isolated from termite nest.</title>
        <authorList>
            <person name="Lin S.-Y."/>
            <person name="Hameed A."/>
            <person name="Hsu Y.-H."/>
            <person name="Young C.-C."/>
        </authorList>
    </citation>
    <scope>NUCLEOTIDE SEQUENCE [LARGE SCALE GENOMIC DNA]</scope>
    <source>
        <strain evidence="2 3">CC-YHH838</strain>
    </source>
</reference>
<feature type="transmembrane region" description="Helical" evidence="1">
    <location>
        <begin position="42"/>
        <end position="64"/>
    </location>
</feature>
<accession>A0A4S4B0M0</accession>
<keyword evidence="1" id="KW-0472">Membrane</keyword>
<dbReference type="Proteomes" id="UP000308430">
    <property type="component" value="Unassembled WGS sequence"/>
</dbReference>
<proteinExistence type="predicted"/>
<feature type="transmembrane region" description="Helical" evidence="1">
    <location>
        <begin position="70"/>
        <end position="90"/>
    </location>
</feature>
<gene>
    <name evidence="2" type="ORF">E6C76_08255</name>
</gene>
<evidence type="ECO:0008006" key="4">
    <source>
        <dbReference type="Google" id="ProtNLM"/>
    </source>
</evidence>
<dbReference type="AlphaFoldDB" id="A0A4S4B0M0"/>
<dbReference type="RefSeq" id="WP_136347768.1">
    <property type="nucleotide sequence ID" value="NZ_SSOC01000003.1"/>
</dbReference>
<evidence type="ECO:0000313" key="3">
    <source>
        <dbReference type="Proteomes" id="UP000308430"/>
    </source>
</evidence>
<keyword evidence="3" id="KW-1185">Reference proteome</keyword>
<sequence>MNVIINKHSRLSAKENRNKKDALEAEEGCDVHDRKSLRSVDLIGAGLLSVILVMLAALVLWVAAPRKFGLIIVSLLVLAVFFVFKFLVAWEGNSSGDKK</sequence>